<dbReference type="Pfam" id="PF01568">
    <property type="entry name" value="Molydop_binding"/>
    <property type="match status" value="1"/>
</dbReference>
<dbReference type="GO" id="GO:0051536">
    <property type="term" value="F:iron-sulfur cluster binding"/>
    <property type="evidence" value="ECO:0007669"/>
    <property type="project" value="UniProtKB-KW"/>
</dbReference>
<dbReference type="AlphaFoldDB" id="A0A9E8HKI9"/>
<proteinExistence type="inferred from homology"/>
<feature type="domain" description="4Fe-4S Mo/W bis-MGD-type" evidence="5">
    <location>
        <begin position="15"/>
        <end position="71"/>
    </location>
</feature>
<evidence type="ECO:0000256" key="1">
    <source>
        <dbReference type="ARBA" id="ARBA00010312"/>
    </source>
</evidence>
<keyword evidence="7" id="KW-1185">Reference proteome</keyword>
<dbReference type="Gene3D" id="2.20.25.90">
    <property type="entry name" value="ADC-like domains"/>
    <property type="match status" value="1"/>
</dbReference>
<dbReference type="InterPro" id="IPR050612">
    <property type="entry name" value="Prok_Mopterin_Oxidored"/>
</dbReference>
<organism evidence="6 7">
    <name type="scientific">Alkalimarinus sediminis</name>
    <dbReference type="NCBI Taxonomy" id="1632866"/>
    <lineage>
        <taxon>Bacteria</taxon>
        <taxon>Pseudomonadati</taxon>
        <taxon>Pseudomonadota</taxon>
        <taxon>Gammaproteobacteria</taxon>
        <taxon>Alteromonadales</taxon>
        <taxon>Alteromonadaceae</taxon>
        <taxon>Alkalimarinus</taxon>
    </lineage>
</organism>
<dbReference type="PROSITE" id="PS51669">
    <property type="entry name" value="4FE4S_MOW_BIS_MGD"/>
    <property type="match status" value="1"/>
</dbReference>
<dbReference type="GO" id="GO:0046872">
    <property type="term" value="F:metal ion binding"/>
    <property type="evidence" value="ECO:0007669"/>
    <property type="project" value="UniProtKB-KW"/>
</dbReference>
<evidence type="ECO:0000256" key="3">
    <source>
        <dbReference type="ARBA" id="ARBA00023004"/>
    </source>
</evidence>
<keyword evidence="3" id="KW-0408">Iron</keyword>
<dbReference type="KEGG" id="asem:NNL22_07050"/>
<dbReference type="InterPro" id="IPR006963">
    <property type="entry name" value="Mopterin_OxRdtase_4Fe-4S_dom"/>
</dbReference>
<evidence type="ECO:0000313" key="7">
    <source>
        <dbReference type="Proteomes" id="UP001164472"/>
    </source>
</evidence>
<dbReference type="CDD" id="cd02782">
    <property type="entry name" value="MopB_CT_1"/>
    <property type="match status" value="1"/>
</dbReference>
<dbReference type="GO" id="GO:0043546">
    <property type="term" value="F:molybdopterin cofactor binding"/>
    <property type="evidence" value="ECO:0007669"/>
    <property type="project" value="InterPro"/>
</dbReference>
<dbReference type="PANTHER" id="PTHR43742">
    <property type="entry name" value="TRIMETHYLAMINE-N-OXIDE REDUCTASE"/>
    <property type="match status" value="1"/>
</dbReference>
<dbReference type="Gene3D" id="3.40.50.740">
    <property type="match status" value="1"/>
</dbReference>
<dbReference type="SUPFAM" id="SSF50692">
    <property type="entry name" value="ADC-like"/>
    <property type="match status" value="1"/>
</dbReference>
<evidence type="ECO:0000313" key="6">
    <source>
        <dbReference type="EMBL" id="UZW76335.1"/>
    </source>
</evidence>
<evidence type="ECO:0000256" key="4">
    <source>
        <dbReference type="ARBA" id="ARBA00023014"/>
    </source>
</evidence>
<evidence type="ECO:0000256" key="2">
    <source>
        <dbReference type="ARBA" id="ARBA00022723"/>
    </source>
</evidence>
<dbReference type="SUPFAM" id="SSF53706">
    <property type="entry name" value="Formate dehydrogenase/DMSO reductase, domains 1-3"/>
    <property type="match status" value="1"/>
</dbReference>
<dbReference type="Pfam" id="PF00384">
    <property type="entry name" value="Molybdopterin"/>
    <property type="match status" value="1"/>
</dbReference>
<dbReference type="PANTHER" id="PTHR43742:SF2">
    <property type="entry name" value="ASSIMILATORY NITRATE REDUCTASE CATALYTIC SUBUNIT"/>
    <property type="match status" value="1"/>
</dbReference>
<sequence>MEQSINTSAIDSQGQGLHYRTCTLCEAMCGVEIKTENNKIVSIKGDKNDPFSRGHICPKATALQDLHEDPDRIRRPIERTDSGWKEISWNEALTKTANRLKDIQHNYGRDAVGAYLGNPNVHNMGAMLFGKDLLHKLRTKNKFSATSVDQLPHHVVSHLLFGHQLMIPVPDIDRTDHFLIIGGNPLASNGSIMSVPDVKNRLKAIKKRKGKVIVIDPRRSETAEIASEHHFITPGTDALLLLAMLNTVFEEQLCSPGDLKKHVNNLYSLEPVVAPYTAERVAPITGVSAEATRQLVREFCAAKTAICYGRMGCSVQQFGTLTQYLIMAFNILTGRLDAPGGMMFTHPAADILPKSSKGHFGKIKSRVRGLNGFGGELPVAALAEEILTEGKGQIKAMVLAAGNPVLSTPNGTQLDKAFSQLDFMVSIDFYRNESNRHANIILPPVSALEREHYDIVFHTLAVRNTAKYSEALFNPSEDAMHDWQIFLELAYRLNGKPTLKQTLEHRAKMALGPKAVLDLLLRSGPYGGGLNLFKGISLSQLKKNPHGVDLGPLNAKLPMGLFTPDKKINMSLSFFKPDIQRLEQHFFGQESKKTNHNSLRLIGRRHVRSNNTWLHNSRRLVKGKSRCNMMIHPESASALGLENGQMAKVSSRTGSVTIATEITDEIMPGVISIPHGWGHNREGTGWKIAEKHAGVSVNDLTDELFLDELSGNAALNGVPVTVEAQH</sequence>
<dbReference type="InterPro" id="IPR009010">
    <property type="entry name" value="Asp_de-COase-like_dom_sf"/>
</dbReference>
<dbReference type="Gene3D" id="2.40.40.20">
    <property type="match status" value="1"/>
</dbReference>
<comment type="similarity">
    <text evidence="1">Belongs to the prokaryotic molybdopterin-containing oxidoreductase family.</text>
</comment>
<keyword evidence="4" id="KW-0411">Iron-sulfur</keyword>
<dbReference type="RefSeq" id="WP_251812029.1">
    <property type="nucleotide sequence ID" value="NZ_CP101527.1"/>
</dbReference>
<dbReference type="SMART" id="SM00926">
    <property type="entry name" value="Molybdop_Fe4S4"/>
    <property type="match status" value="1"/>
</dbReference>
<dbReference type="GO" id="GO:0016491">
    <property type="term" value="F:oxidoreductase activity"/>
    <property type="evidence" value="ECO:0007669"/>
    <property type="project" value="InterPro"/>
</dbReference>
<dbReference type="InterPro" id="IPR006657">
    <property type="entry name" value="MoPterin_dinucl-bd_dom"/>
</dbReference>
<dbReference type="InterPro" id="IPR006656">
    <property type="entry name" value="Mopterin_OxRdtase"/>
</dbReference>
<protein>
    <submittedName>
        <fullName evidence="6">Molybdopterin oxidoreductase family protein</fullName>
    </submittedName>
</protein>
<dbReference type="Proteomes" id="UP001164472">
    <property type="component" value="Chromosome"/>
</dbReference>
<accession>A0A9E8HKI9</accession>
<evidence type="ECO:0000259" key="5">
    <source>
        <dbReference type="PROSITE" id="PS51669"/>
    </source>
</evidence>
<dbReference type="Gene3D" id="3.40.228.10">
    <property type="entry name" value="Dimethylsulfoxide Reductase, domain 2"/>
    <property type="match status" value="1"/>
</dbReference>
<reference evidence="6" key="1">
    <citation type="submission" date="2022-07" db="EMBL/GenBank/DDBJ databases">
        <title>Alkalimarinus sp. nov., isolated from gut of a Alitta virens.</title>
        <authorList>
            <person name="Yang A.I."/>
            <person name="Shin N.-R."/>
        </authorList>
    </citation>
    <scope>NUCLEOTIDE SEQUENCE</scope>
    <source>
        <strain evidence="6">FA028</strain>
    </source>
</reference>
<dbReference type="EMBL" id="CP101527">
    <property type="protein sequence ID" value="UZW76335.1"/>
    <property type="molecule type" value="Genomic_DNA"/>
</dbReference>
<name>A0A9E8HKI9_9ALTE</name>
<dbReference type="Pfam" id="PF04879">
    <property type="entry name" value="Molybdop_Fe4S4"/>
    <property type="match status" value="1"/>
</dbReference>
<gene>
    <name evidence="6" type="ORF">NNL22_07050</name>
</gene>
<keyword evidence="2" id="KW-0479">Metal-binding</keyword>